<accession>A0A6J6NE28</accession>
<feature type="transmembrane region" description="Helical" evidence="1">
    <location>
        <begin position="258"/>
        <end position="277"/>
    </location>
</feature>
<dbReference type="SUPFAM" id="SSF58113">
    <property type="entry name" value="Apolipoprotein A-I"/>
    <property type="match status" value="1"/>
</dbReference>
<feature type="transmembrane region" description="Helical" evidence="1">
    <location>
        <begin position="315"/>
        <end position="337"/>
    </location>
</feature>
<dbReference type="AlphaFoldDB" id="A0A6J6NE28"/>
<feature type="transmembrane region" description="Helical" evidence="1">
    <location>
        <begin position="283"/>
        <end position="303"/>
    </location>
</feature>
<reference evidence="2" key="1">
    <citation type="submission" date="2020-05" db="EMBL/GenBank/DDBJ databases">
        <authorList>
            <person name="Chiriac C."/>
            <person name="Salcher M."/>
            <person name="Ghai R."/>
            <person name="Kavagutti S V."/>
        </authorList>
    </citation>
    <scope>NUCLEOTIDE SEQUENCE</scope>
</reference>
<gene>
    <name evidence="2" type="ORF">UFOPK2370_00540</name>
</gene>
<dbReference type="SUPFAM" id="SSF55874">
    <property type="entry name" value="ATPase domain of HSP90 chaperone/DNA topoisomerase II/histidine kinase"/>
    <property type="match status" value="1"/>
</dbReference>
<feature type="transmembrane region" description="Helical" evidence="1">
    <location>
        <begin position="45"/>
        <end position="67"/>
    </location>
</feature>
<feature type="transmembrane region" description="Helical" evidence="1">
    <location>
        <begin position="110"/>
        <end position="130"/>
    </location>
</feature>
<sequence>MKLNTKTRLGSLSSWNAWVLSWIIGIRLITALVSDPNRTGNFSPLWAVLWLISSAIMLAVVFLVLALGLRRRLRKKSAVWLNLLTIGIAGAAANVFVGVAANLWGLDAEGLWNIRAVGGFIGHTAMFIFFNNLRGAVIERNERIRELSEVEDQLLGYRDSAKQILQDALESMRAKTIDTVSPSIEKINHLLSEKVDSGSRLLLIDQLREVIHTQVRPLSRTLHQDAENLSTVVQKRFRQPVAKAEWNSSFNLRRNIRILQASGLLITSYPLVGFLVVDRGSMFRGLLGALGVALSMALFRLLLPKTREFKVWLGLSLQAILATVAVVPAVLILLWRYGFTPEVVNMTIWMVSLSVGSFFFTSYTRAIDTARDRYEVDLRRFNDQLTKEVSLFEQRLWLERRAWSYVLHGDVQGALSAAVTRLQRSEKLEPYELEMVKQDINRAMAALTKPPSTDVDFSQGIDELVRTWAGICDIKVETSARASRAIETNRDIRNCINEICKEAISNAVRHGNSKNAWITLSREQDDVIELEVCNDGHTLLREQPKGLGLSMIDDLSLSWQLTAERHKGKTCLVAQLPISNKTI</sequence>
<dbReference type="InterPro" id="IPR036890">
    <property type="entry name" value="HATPase_C_sf"/>
</dbReference>
<evidence type="ECO:0000256" key="1">
    <source>
        <dbReference type="SAM" id="Phobius"/>
    </source>
</evidence>
<feature type="transmembrane region" description="Helical" evidence="1">
    <location>
        <begin position="343"/>
        <end position="363"/>
    </location>
</feature>
<feature type="transmembrane region" description="Helical" evidence="1">
    <location>
        <begin position="12"/>
        <end position="33"/>
    </location>
</feature>
<proteinExistence type="predicted"/>
<name>A0A6J6NE28_9ZZZZ</name>
<keyword evidence="1" id="KW-0812">Transmembrane</keyword>
<keyword evidence="1" id="KW-1133">Transmembrane helix</keyword>
<organism evidence="2">
    <name type="scientific">freshwater metagenome</name>
    <dbReference type="NCBI Taxonomy" id="449393"/>
    <lineage>
        <taxon>unclassified sequences</taxon>
        <taxon>metagenomes</taxon>
        <taxon>ecological metagenomes</taxon>
    </lineage>
</organism>
<dbReference type="Gene3D" id="3.30.565.10">
    <property type="entry name" value="Histidine kinase-like ATPase, C-terminal domain"/>
    <property type="match status" value="1"/>
</dbReference>
<keyword evidence="1" id="KW-0472">Membrane</keyword>
<dbReference type="EMBL" id="CAEZXK010000010">
    <property type="protein sequence ID" value="CAB4684492.1"/>
    <property type="molecule type" value="Genomic_DNA"/>
</dbReference>
<protein>
    <submittedName>
        <fullName evidence="2">Unannotated protein</fullName>
    </submittedName>
</protein>
<evidence type="ECO:0000313" key="2">
    <source>
        <dbReference type="EMBL" id="CAB4684492.1"/>
    </source>
</evidence>
<feature type="transmembrane region" description="Helical" evidence="1">
    <location>
        <begin position="79"/>
        <end position="104"/>
    </location>
</feature>